<dbReference type="InterPro" id="IPR006533">
    <property type="entry name" value="T6SS_Vgr_RhsGE"/>
</dbReference>
<dbReference type="EMBL" id="PUJY01000258">
    <property type="protein sequence ID" value="TDB39269.1"/>
    <property type="molecule type" value="Genomic_DNA"/>
</dbReference>
<name>A0A4R4IIL8_9GAMM</name>
<feature type="domain" description="Gp5/Type VI secretion system Vgr protein OB-fold" evidence="1">
    <location>
        <begin position="1"/>
        <end position="35"/>
    </location>
</feature>
<dbReference type="InterPro" id="IPR006531">
    <property type="entry name" value="Gp5/Vgr_OB"/>
</dbReference>
<dbReference type="AlphaFoldDB" id="A0A4R4IIL8"/>
<dbReference type="Pfam" id="PF22178">
    <property type="entry name" value="Gp5_trimer_C"/>
    <property type="match status" value="1"/>
</dbReference>
<sequence>GQGWGMLAIPRVGQEVVVDFLNGDPDQPIVTGRTYHANNIPPGALPGSKTQMALRSKTHKGEGYNELRFEDAKGSEALSLHAQRDMH</sequence>
<dbReference type="InterPro" id="IPR054030">
    <property type="entry name" value="Gp5_Vgr_C"/>
</dbReference>
<dbReference type="SUPFAM" id="SSF69349">
    <property type="entry name" value="Phage fibre proteins"/>
    <property type="match status" value="1"/>
</dbReference>
<protein>
    <submittedName>
        <fullName evidence="3">Type VI secretion system tip protein VgrG</fullName>
    </submittedName>
</protein>
<dbReference type="RefSeq" id="WP_132356557.1">
    <property type="nucleotide sequence ID" value="NZ_CAWOJO010000258.1"/>
</dbReference>
<evidence type="ECO:0000259" key="1">
    <source>
        <dbReference type="Pfam" id="PF04717"/>
    </source>
</evidence>
<reference evidence="3 4" key="1">
    <citation type="journal article" date="2019" name="Int. J. Syst. Evol. Microbiol.">
        <title>Photorhabdus khanii subsp. guanajuatensis subsp. nov., isolated from Heterorhabditis atacamensis, and Photorhabdus luminescens subsp. mexicana subsp. nov., isolated from Heterorhabditis mexicana entomopathogenic nematodes.</title>
        <authorList>
            <person name="Machado R.A.R."/>
            <person name="Bruno P."/>
            <person name="Arce C.C.M."/>
            <person name="Liechti N."/>
            <person name="Kohler A."/>
            <person name="Bernal J."/>
            <person name="Bruggmann R."/>
            <person name="Turlings T.C.J."/>
        </authorList>
    </citation>
    <scope>NUCLEOTIDE SEQUENCE [LARGE SCALE GENOMIC DNA]</scope>
    <source>
        <strain evidence="3 4">MEX20-17</strain>
    </source>
</reference>
<feature type="domain" description="Gp5/Type VI secretion system Vgr C-terminal trimerisation" evidence="2">
    <location>
        <begin position="53"/>
        <end position="87"/>
    </location>
</feature>
<evidence type="ECO:0000313" key="4">
    <source>
        <dbReference type="Proteomes" id="UP000295598"/>
    </source>
</evidence>
<dbReference type="NCBIfam" id="TIGR01646">
    <property type="entry name" value="vgr_GE"/>
    <property type="match status" value="1"/>
</dbReference>
<proteinExistence type="predicted"/>
<evidence type="ECO:0000259" key="2">
    <source>
        <dbReference type="Pfam" id="PF22178"/>
    </source>
</evidence>
<evidence type="ECO:0000313" key="3">
    <source>
        <dbReference type="EMBL" id="TDB39269.1"/>
    </source>
</evidence>
<dbReference type="Pfam" id="PF04717">
    <property type="entry name" value="Phage_base_V"/>
    <property type="match status" value="1"/>
</dbReference>
<comment type="caution">
    <text evidence="3">The sequence shown here is derived from an EMBL/GenBank/DDBJ whole genome shotgun (WGS) entry which is preliminary data.</text>
</comment>
<dbReference type="Gene3D" id="2.40.50.230">
    <property type="entry name" value="Gp5 N-terminal domain"/>
    <property type="match status" value="1"/>
</dbReference>
<dbReference type="SUPFAM" id="SSF69255">
    <property type="entry name" value="gp5 N-terminal domain-like"/>
    <property type="match status" value="1"/>
</dbReference>
<dbReference type="Proteomes" id="UP000295598">
    <property type="component" value="Unassembled WGS sequence"/>
</dbReference>
<feature type="non-terminal residue" evidence="3">
    <location>
        <position position="1"/>
    </location>
</feature>
<dbReference type="InterPro" id="IPR037026">
    <property type="entry name" value="Vgr_OB-fold_dom_sf"/>
</dbReference>
<organism evidence="3 4">
    <name type="scientific">Photorhabdus khanii subsp. guanajuatensis</name>
    <dbReference type="NCBI Taxonomy" id="2100166"/>
    <lineage>
        <taxon>Bacteria</taxon>
        <taxon>Pseudomonadati</taxon>
        <taxon>Pseudomonadota</taxon>
        <taxon>Gammaproteobacteria</taxon>
        <taxon>Enterobacterales</taxon>
        <taxon>Morganellaceae</taxon>
        <taxon>Photorhabdus</taxon>
    </lineage>
</organism>
<feature type="non-terminal residue" evidence="3">
    <location>
        <position position="87"/>
    </location>
</feature>
<accession>A0A4R4IIL8</accession>
<gene>
    <name evidence="3" type="ORF">C5467_25165</name>
</gene>